<sequence>MHRKWFCNQLCYYDSNNNPQGCPEGCQCVAHRLGNWYRQHVWEMSTPKCLLILFVATISLLNDRFTCTEMVCNQLCYYDSNNNPQGCPEGCQCVAHDWGTGTVNMSGRCMNRMSKR</sequence>
<reference evidence="1" key="1">
    <citation type="submission" date="2020-03" db="EMBL/GenBank/DDBJ databases">
        <title>A transcriptome and proteome of the tick Rhipicephalus microplus shaped by the genetic composition of its hosts and developmental stage.</title>
        <authorList>
            <person name="Garcia G.R."/>
            <person name="Ribeiro J.M.C."/>
            <person name="Maruyama S.R."/>
            <person name="Gardinasse L.G."/>
            <person name="Nelson K."/>
            <person name="Ferreira B.R."/>
            <person name="Andrade T.G."/>
            <person name="Santos I.K.F.M."/>
        </authorList>
    </citation>
    <scope>NUCLEOTIDE SEQUENCE</scope>
    <source>
        <strain evidence="1">NSGR</strain>
        <tissue evidence="1">Salivary glands</tissue>
    </source>
</reference>
<dbReference type="EMBL" id="GIKN01007545">
    <property type="protein sequence ID" value="NIE49818.1"/>
    <property type="molecule type" value="Transcribed_RNA"/>
</dbReference>
<organism evidence="1">
    <name type="scientific">Rhipicephalus microplus</name>
    <name type="common">Cattle tick</name>
    <name type="synonym">Boophilus microplus</name>
    <dbReference type="NCBI Taxonomy" id="6941"/>
    <lineage>
        <taxon>Eukaryota</taxon>
        <taxon>Metazoa</taxon>
        <taxon>Ecdysozoa</taxon>
        <taxon>Arthropoda</taxon>
        <taxon>Chelicerata</taxon>
        <taxon>Arachnida</taxon>
        <taxon>Acari</taxon>
        <taxon>Parasitiformes</taxon>
        <taxon>Ixodida</taxon>
        <taxon>Ixodoidea</taxon>
        <taxon>Ixodidae</taxon>
        <taxon>Rhipicephalinae</taxon>
        <taxon>Rhipicephalus</taxon>
        <taxon>Boophilus</taxon>
    </lineage>
</organism>
<dbReference type="GO" id="GO:0004857">
    <property type="term" value="F:enzyme inhibitor activity"/>
    <property type="evidence" value="ECO:0007669"/>
    <property type="project" value="InterPro"/>
</dbReference>
<proteinExistence type="predicted"/>
<dbReference type="SUPFAM" id="SSF57262">
    <property type="entry name" value="Leech antihemostatic proteins"/>
    <property type="match status" value="1"/>
</dbReference>
<dbReference type="AlphaFoldDB" id="A0A6G5AGV5"/>
<accession>A0A6G5AGV5</accession>
<protein>
    <submittedName>
        <fullName evidence="1">Putative secreted peptide</fullName>
    </submittedName>
</protein>
<name>A0A6G5AGV5_RHIMP</name>
<evidence type="ECO:0000313" key="1">
    <source>
        <dbReference type="EMBL" id="NIE49818.1"/>
    </source>
</evidence>
<dbReference type="InterPro" id="IPR011061">
    <property type="entry name" value="Hirudin/antistatin"/>
</dbReference>